<reference evidence="1" key="1">
    <citation type="submission" date="2014-11" db="EMBL/GenBank/DDBJ databases">
        <authorList>
            <person name="Amaro Gonzalez C."/>
        </authorList>
    </citation>
    <scope>NUCLEOTIDE SEQUENCE</scope>
</reference>
<dbReference type="AlphaFoldDB" id="A0A0E9TN32"/>
<evidence type="ECO:0000313" key="1">
    <source>
        <dbReference type="EMBL" id="JAH54153.1"/>
    </source>
</evidence>
<name>A0A0E9TN32_ANGAN</name>
<sequence>MDNTCNYFDCHMIIGAKCSGSTILETAPLGFSRITVSVVYCVFVHVRPIAF</sequence>
<proteinExistence type="predicted"/>
<reference evidence="1" key="2">
    <citation type="journal article" date="2015" name="Fish Shellfish Immunol.">
        <title>Early steps in the European eel (Anguilla anguilla)-Vibrio vulnificus interaction in the gills: Role of the RtxA13 toxin.</title>
        <authorList>
            <person name="Callol A."/>
            <person name="Pajuelo D."/>
            <person name="Ebbesson L."/>
            <person name="Teles M."/>
            <person name="MacKenzie S."/>
            <person name="Amaro C."/>
        </authorList>
    </citation>
    <scope>NUCLEOTIDE SEQUENCE</scope>
</reference>
<accession>A0A0E9TN32</accession>
<dbReference type="EMBL" id="GBXM01054424">
    <property type="protein sequence ID" value="JAH54153.1"/>
    <property type="molecule type" value="Transcribed_RNA"/>
</dbReference>
<organism evidence="1">
    <name type="scientific">Anguilla anguilla</name>
    <name type="common">European freshwater eel</name>
    <name type="synonym">Muraena anguilla</name>
    <dbReference type="NCBI Taxonomy" id="7936"/>
    <lineage>
        <taxon>Eukaryota</taxon>
        <taxon>Metazoa</taxon>
        <taxon>Chordata</taxon>
        <taxon>Craniata</taxon>
        <taxon>Vertebrata</taxon>
        <taxon>Euteleostomi</taxon>
        <taxon>Actinopterygii</taxon>
        <taxon>Neopterygii</taxon>
        <taxon>Teleostei</taxon>
        <taxon>Anguilliformes</taxon>
        <taxon>Anguillidae</taxon>
        <taxon>Anguilla</taxon>
    </lineage>
</organism>
<protein>
    <submittedName>
        <fullName evidence="1">Uncharacterized protein</fullName>
    </submittedName>
</protein>